<accession>A0A9W6GY88</accession>
<dbReference type="SUPFAM" id="SSF53955">
    <property type="entry name" value="Lysozyme-like"/>
    <property type="match status" value="1"/>
</dbReference>
<dbReference type="InterPro" id="IPR008258">
    <property type="entry name" value="Transglycosylase_SLT_dom_1"/>
</dbReference>
<evidence type="ECO:0000313" key="6">
    <source>
        <dbReference type="EMBL" id="GLI95306.1"/>
    </source>
</evidence>
<feature type="region of interest" description="Disordered" evidence="3">
    <location>
        <begin position="50"/>
        <end position="72"/>
    </location>
</feature>
<evidence type="ECO:0000313" key="7">
    <source>
        <dbReference type="Proteomes" id="UP001144323"/>
    </source>
</evidence>
<sequence length="240" mass="25401">MRGAALGILFALGAASQALAGEAALIARGRALEAIVSPSGRVVPAPVADSEVERAPEGGAQKGASCPGPGPMPASAARDLVQKIAREENFYPDFVLAVARAESHFQSDAVSPRGAIGLMQLEPETAKHYSVNICDPADNVRGGVRFLRDLHSRYRNPLFILAAYNAGEKALLAHGGVPPYPETVSFVAAVVNDFYDWPKVSGKTGNERGPTAAAQQQEGATDHNWRSGFVWNLEQNGDQE</sequence>
<dbReference type="AlphaFoldDB" id="A0A9W6GY88"/>
<dbReference type="Gene3D" id="1.10.530.10">
    <property type="match status" value="1"/>
</dbReference>
<evidence type="ECO:0000256" key="2">
    <source>
        <dbReference type="ARBA" id="ARBA00009387"/>
    </source>
</evidence>
<dbReference type="PANTHER" id="PTHR37423:SF2">
    <property type="entry name" value="MEMBRANE-BOUND LYTIC MUREIN TRANSGLYCOSYLASE C"/>
    <property type="match status" value="1"/>
</dbReference>
<dbReference type="EMBL" id="BSEC01000002">
    <property type="protein sequence ID" value="GLI95306.1"/>
    <property type="molecule type" value="Genomic_DNA"/>
</dbReference>
<keyword evidence="4" id="KW-0732">Signal</keyword>
<dbReference type="Proteomes" id="UP001144323">
    <property type="component" value="Unassembled WGS sequence"/>
</dbReference>
<comment type="similarity">
    <text evidence="1">Belongs to the transglycosylase Slt family.</text>
</comment>
<feature type="chain" id="PRO_5040819817" description="Transglycosylase SLT domain-containing protein" evidence="4">
    <location>
        <begin position="21"/>
        <end position="240"/>
    </location>
</feature>
<evidence type="ECO:0000256" key="3">
    <source>
        <dbReference type="SAM" id="MobiDB-lite"/>
    </source>
</evidence>
<dbReference type="CDD" id="cd00254">
    <property type="entry name" value="LT-like"/>
    <property type="match status" value="1"/>
</dbReference>
<dbReference type="PANTHER" id="PTHR37423">
    <property type="entry name" value="SOLUBLE LYTIC MUREIN TRANSGLYCOSYLASE-RELATED"/>
    <property type="match status" value="1"/>
</dbReference>
<feature type="signal peptide" evidence="4">
    <location>
        <begin position="1"/>
        <end position="20"/>
    </location>
</feature>
<organism evidence="6 7">
    <name type="scientific">Methylocystis echinoides</name>
    <dbReference type="NCBI Taxonomy" id="29468"/>
    <lineage>
        <taxon>Bacteria</taxon>
        <taxon>Pseudomonadati</taxon>
        <taxon>Pseudomonadota</taxon>
        <taxon>Alphaproteobacteria</taxon>
        <taxon>Hyphomicrobiales</taxon>
        <taxon>Methylocystaceae</taxon>
        <taxon>Methylocystis</taxon>
    </lineage>
</organism>
<gene>
    <name evidence="6" type="ORF">LMG27198_42980</name>
</gene>
<dbReference type="InterPro" id="IPR023346">
    <property type="entry name" value="Lysozyme-like_dom_sf"/>
</dbReference>
<comment type="caution">
    <text evidence="6">The sequence shown here is derived from an EMBL/GenBank/DDBJ whole genome shotgun (WGS) entry which is preliminary data.</text>
</comment>
<evidence type="ECO:0000256" key="4">
    <source>
        <dbReference type="SAM" id="SignalP"/>
    </source>
</evidence>
<feature type="domain" description="Transglycosylase SLT" evidence="5">
    <location>
        <begin position="80"/>
        <end position="171"/>
    </location>
</feature>
<evidence type="ECO:0000259" key="5">
    <source>
        <dbReference type="Pfam" id="PF01464"/>
    </source>
</evidence>
<reference evidence="6" key="1">
    <citation type="journal article" date="2023" name="Int. J. Syst. Evol. Microbiol.">
        <title>Methylocystis iwaonis sp. nov., a type II methane-oxidizing bacterium from surface soil of a rice paddy field in Japan, and emended description of the genus Methylocystis (ex Whittenbury et al. 1970) Bowman et al. 1993.</title>
        <authorList>
            <person name="Kaise H."/>
            <person name="Sawadogo J.B."/>
            <person name="Alam M.S."/>
            <person name="Ueno C."/>
            <person name="Dianou D."/>
            <person name="Shinjo R."/>
            <person name="Asakawa S."/>
        </authorList>
    </citation>
    <scope>NUCLEOTIDE SEQUENCE</scope>
    <source>
        <strain evidence="6">LMG27198</strain>
    </source>
</reference>
<comment type="similarity">
    <text evidence="2">Belongs to the virb1 family.</text>
</comment>
<name>A0A9W6GY88_9HYPH</name>
<protein>
    <recommendedName>
        <fullName evidence="5">Transglycosylase SLT domain-containing protein</fullName>
    </recommendedName>
</protein>
<proteinExistence type="inferred from homology"/>
<evidence type="ECO:0000256" key="1">
    <source>
        <dbReference type="ARBA" id="ARBA00007734"/>
    </source>
</evidence>
<dbReference type="Pfam" id="PF01464">
    <property type="entry name" value="SLT"/>
    <property type="match status" value="1"/>
</dbReference>
<feature type="region of interest" description="Disordered" evidence="3">
    <location>
        <begin position="202"/>
        <end position="221"/>
    </location>
</feature>
<keyword evidence="7" id="KW-1185">Reference proteome</keyword>